<feature type="region of interest" description="Disordered" evidence="1">
    <location>
        <begin position="1"/>
        <end position="25"/>
    </location>
</feature>
<dbReference type="InterPro" id="IPR011989">
    <property type="entry name" value="ARM-like"/>
</dbReference>
<dbReference type="VEuPathDB" id="TrichDB:TVAG_478730"/>
<evidence type="ECO:0000256" key="1">
    <source>
        <dbReference type="SAM" id="MobiDB-lite"/>
    </source>
</evidence>
<accession>A2DZY9</accession>
<keyword evidence="3" id="KW-1185">Reference proteome</keyword>
<dbReference type="RefSeq" id="XP_001326271.1">
    <property type="nucleotide sequence ID" value="XM_001326236.1"/>
</dbReference>
<dbReference type="Gene3D" id="1.25.10.10">
    <property type="entry name" value="Leucine-rich Repeat Variant"/>
    <property type="match status" value="1"/>
</dbReference>
<dbReference type="InterPro" id="IPR016024">
    <property type="entry name" value="ARM-type_fold"/>
</dbReference>
<name>A2DZY9_TRIV3</name>
<reference evidence="2" key="1">
    <citation type="submission" date="2006-10" db="EMBL/GenBank/DDBJ databases">
        <authorList>
            <person name="Amadeo P."/>
            <person name="Zhao Q."/>
            <person name="Wortman J."/>
            <person name="Fraser-Liggett C."/>
            <person name="Carlton J."/>
        </authorList>
    </citation>
    <scope>NUCLEOTIDE SEQUENCE</scope>
    <source>
        <strain evidence="2">G3</strain>
    </source>
</reference>
<gene>
    <name evidence="2" type="ORF">TVAG_478730</name>
</gene>
<dbReference type="Proteomes" id="UP000001542">
    <property type="component" value="Unassembled WGS sequence"/>
</dbReference>
<evidence type="ECO:0000313" key="3">
    <source>
        <dbReference type="Proteomes" id="UP000001542"/>
    </source>
</evidence>
<proteinExistence type="predicted"/>
<dbReference type="SUPFAM" id="SSF48371">
    <property type="entry name" value="ARM repeat"/>
    <property type="match status" value="1"/>
</dbReference>
<evidence type="ECO:0000313" key="2">
    <source>
        <dbReference type="EMBL" id="EAY14048.1"/>
    </source>
</evidence>
<sequence>MDYKGNEDENTNFNRAGPKLMRRSNEKARQIETKEHFDELFQQIFEDYTCIDNFDLEQARKIITLLSIHIEPYDEIDTSFLVEKDLLNLISRYLQEVYDKYASHHNYYIESYMPVAKLISSLLRMHCLSEIDLLKYNILQFFEPLIEFKNIEILKQANTMDLYIKYRNTQLNVLATFYEYFADTSDVKPKLCKPFFNFSTKSILDFEDEYATKAMYFASCFVMKNQELTAKQIRLILKMSYSALTLGRAELYSEAIWILRVAIARDSHQCEIFFRYFHNLVFPLLLSVKESVVEDCLRLISQILSVDPLPYDIVLPTIPIKYIIQNCESIGSVVQIQSFHCLYKIAMSCQLGSEMLLQNDIIPNLIVIFDAACLRTKQAILKVLSAIMHNMPSEYYIPFYTCNVIEIISEFIESMDEKDVVILLGAIDRMIEDLSFDPRLNDILALFEGCELLDIIDSLSDSQNEKISVIAESILNRITPAE</sequence>
<dbReference type="KEGG" id="tva:4772036"/>
<protein>
    <recommendedName>
        <fullName evidence="4">HEAT repeat family protein</fullName>
    </recommendedName>
</protein>
<dbReference type="InParanoid" id="A2DZY9"/>
<reference evidence="2" key="2">
    <citation type="journal article" date="2007" name="Science">
        <title>Draft genome sequence of the sexually transmitted pathogen Trichomonas vaginalis.</title>
        <authorList>
            <person name="Carlton J.M."/>
            <person name="Hirt R.P."/>
            <person name="Silva J.C."/>
            <person name="Delcher A.L."/>
            <person name="Schatz M."/>
            <person name="Zhao Q."/>
            <person name="Wortman J.R."/>
            <person name="Bidwell S.L."/>
            <person name="Alsmark U.C.M."/>
            <person name="Besteiro S."/>
            <person name="Sicheritz-Ponten T."/>
            <person name="Noel C.J."/>
            <person name="Dacks J.B."/>
            <person name="Foster P.G."/>
            <person name="Simillion C."/>
            <person name="Van de Peer Y."/>
            <person name="Miranda-Saavedra D."/>
            <person name="Barton G.J."/>
            <person name="Westrop G.D."/>
            <person name="Mueller S."/>
            <person name="Dessi D."/>
            <person name="Fiori P.L."/>
            <person name="Ren Q."/>
            <person name="Paulsen I."/>
            <person name="Zhang H."/>
            <person name="Bastida-Corcuera F.D."/>
            <person name="Simoes-Barbosa A."/>
            <person name="Brown M.T."/>
            <person name="Hayes R.D."/>
            <person name="Mukherjee M."/>
            <person name="Okumura C.Y."/>
            <person name="Schneider R."/>
            <person name="Smith A.J."/>
            <person name="Vanacova S."/>
            <person name="Villalvazo M."/>
            <person name="Haas B.J."/>
            <person name="Pertea M."/>
            <person name="Feldblyum T.V."/>
            <person name="Utterback T.R."/>
            <person name="Shu C.L."/>
            <person name="Osoegawa K."/>
            <person name="de Jong P.J."/>
            <person name="Hrdy I."/>
            <person name="Horvathova L."/>
            <person name="Zubacova Z."/>
            <person name="Dolezal P."/>
            <person name="Malik S.B."/>
            <person name="Logsdon J.M. Jr."/>
            <person name="Henze K."/>
            <person name="Gupta A."/>
            <person name="Wang C.C."/>
            <person name="Dunne R.L."/>
            <person name="Upcroft J.A."/>
            <person name="Upcroft P."/>
            <person name="White O."/>
            <person name="Salzberg S.L."/>
            <person name="Tang P."/>
            <person name="Chiu C.-H."/>
            <person name="Lee Y.-S."/>
            <person name="Embley T.M."/>
            <person name="Coombs G.H."/>
            <person name="Mottram J.C."/>
            <person name="Tachezy J."/>
            <person name="Fraser-Liggett C.M."/>
            <person name="Johnson P.J."/>
        </authorList>
    </citation>
    <scope>NUCLEOTIDE SEQUENCE [LARGE SCALE GENOMIC DNA]</scope>
    <source>
        <strain evidence="2">G3</strain>
    </source>
</reference>
<dbReference type="VEuPathDB" id="TrichDB:TVAGG3_0536130"/>
<evidence type="ECO:0008006" key="4">
    <source>
        <dbReference type="Google" id="ProtNLM"/>
    </source>
</evidence>
<dbReference type="SMR" id="A2DZY9"/>
<organism evidence="2 3">
    <name type="scientific">Trichomonas vaginalis (strain ATCC PRA-98 / G3)</name>
    <dbReference type="NCBI Taxonomy" id="412133"/>
    <lineage>
        <taxon>Eukaryota</taxon>
        <taxon>Metamonada</taxon>
        <taxon>Parabasalia</taxon>
        <taxon>Trichomonadida</taxon>
        <taxon>Trichomonadidae</taxon>
        <taxon>Trichomonas</taxon>
    </lineage>
</organism>
<dbReference type="AlphaFoldDB" id="A2DZY9"/>
<dbReference type="EMBL" id="DS113276">
    <property type="protein sequence ID" value="EAY14048.1"/>
    <property type="molecule type" value="Genomic_DNA"/>
</dbReference>